<keyword evidence="13" id="KW-1185">Reference proteome</keyword>
<protein>
    <recommendedName>
        <fullName evidence="5">phosphodiesterase I</fullName>
        <ecNumber evidence="5">3.1.4.1</ecNumber>
    </recommendedName>
</protein>
<comment type="catalytic activity">
    <reaction evidence="1">
        <text>Hydrolytically removes 5'-nucleotides successively from the 3'-hydroxy termini of 3'-hydroxy-terminated oligonucleotides.</text>
        <dbReference type="EC" id="3.1.4.1"/>
    </reaction>
</comment>
<dbReference type="EC" id="3.1.4.1" evidence="5"/>
<dbReference type="InterPro" id="IPR033315">
    <property type="entry name" value="Fan1-like"/>
</dbReference>
<evidence type="ECO:0000256" key="5">
    <source>
        <dbReference type="ARBA" id="ARBA00012029"/>
    </source>
</evidence>
<dbReference type="AlphaFoldDB" id="A0A2N5Y786"/>
<evidence type="ECO:0000256" key="10">
    <source>
        <dbReference type="ARBA" id="ARBA00023211"/>
    </source>
</evidence>
<dbReference type="GO" id="GO:0017108">
    <property type="term" value="F:5'-flap endonuclease activity"/>
    <property type="evidence" value="ECO:0007669"/>
    <property type="project" value="TreeGrafter"/>
</dbReference>
<evidence type="ECO:0000313" key="12">
    <source>
        <dbReference type="EMBL" id="PLW84261.1"/>
    </source>
</evidence>
<evidence type="ECO:0000256" key="9">
    <source>
        <dbReference type="ARBA" id="ARBA00022842"/>
    </source>
</evidence>
<dbReference type="PANTHER" id="PTHR15749">
    <property type="entry name" value="FANCONI-ASSOCIATED NUCLEASE 1"/>
    <property type="match status" value="1"/>
</dbReference>
<dbReference type="GO" id="GO:0070336">
    <property type="term" value="F:flap-structured DNA binding"/>
    <property type="evidence" value="ECO:0007669"/>
    <property type="project" value="TreeGrafter"/>
</dbReference>
<dbReference type="PANTHER" id="PTHR15749:SF4">
    <property type="entry name" value="FANCONI-ASSOCIATED NUCLEASE 1"/>
    <property type="match status" value="1"/>
</dbReference>
<evidence type="ECO:0000256" key="7">
    <source>
        <dbReference type="ARBA" id="ARBA00022723"/>
    </source>
</evidence>
<dbReference type="InterPro" id="IPR014883">
    <property type="entry name" value="VRR_NUC"/>
</dbReference>
<sequence>MAGHPSTPVPAVLVPLYYRDNFDALCRAVVARYGDLLNRAEHSLLERWQGLQMPAQCLYVRLVSRVGPWFRERKLVYPEISDIPAALAELEMAGLVQRPQGLDVAALAPLFTVAEWRSAFTGVLEGGFSNKGAWLAAATALDWSGEEYLHCLLAATDDSLVAPLGVEVVSLLQLLFFGNRRQGMTDFVLSDLGIACYYPYSLDREQRLFSCREAVTEYQLWGELADHYWFLRDAGDQEGLEALAQQLLAASPRFETSVHRHWKLCNRLGRDLERVGALALAASLYSRSQLHPARERRARVLETGGDWKVAHAQCLDILEQPWCEEEQEAALRILPRLCRRLAQPAPASRRDHFELLDLQLPRSGNSVELAVAQHLAGTWAEVHYVENTLLNSLFGLAFWEQIFAAVPGAFHNAFQSVPADMYQQGFYHRRSHLLTARLELLARTDLAGELVSAYRRYQGYQCRWVNWHLLSETLLAQALACLPRSHLLAIWERMLFDPGENRRGFPDLLALGSKPGDYCLIEVKGPGDQLQHSQRRWLRFFAAQGIPAQVARVSWCDD</sequence>
<dbReference type="InterPro" id="IPR011856">
    <property type="entry name" value="tRNA_endonuc-like_dom_sf"/>
</dbReference>
<reference evidence="13" key="1">
    <citation type="submission" date="2017-11" db="EMBL/GenBank/DDBJ databases">
        <title>The draft genome sequence of Chromatocurvus sp. F02.</title>
        <authorList>
            <person name="Du Z.-J."/>
            <person name="Chang Y.-Q."/>
        </authorList>
    </citation>
    <scope>NUCLEOTIDE SEQUENCE [LARGE SCALE GENOMIC DNA]</scope>
    <source>
        <strain evidence="13">F02</strain>
    </source>
</reference>
<gene>
    <name evidence="12" type="ORF">CWI75_02665</name>
</gene>
<proteinExistence type="inferred from homology"/>
<dbReference type="GO" id="GO:0036297">
    <property type="term" value="P:interstrand cross-link repair"/>
    <property type="evidence" value="ECO:0007669"/>
    <property type="project" value="InterPro"/>
</dbReference>
<dbReference type="GO" id="GO:0046872">
    <property type="term" value="F:metal ion binding"/>
    <property type="evidence" value="ECO:0007669"/>
    <property type="project" value="UniProtKB-KW"/>
</dbReference>
<dbReference type="Pfam" id="PF08774">
    <property type="entry name" value="VRR_NUC"/>
    <property type="match status" value="1"/>
</dbReference>
<evidence type="ECO:0000256" key="1">
    <source>
        <dbReference type="ARBA" id="ARBA00000983"/>
    </source>
</evidence>
<dbReference type="GO" id="GO:0008409">
    <property type="term" value="F:5'-3' exonuclease activity"/>
    <property type="evidence" value="ECO:0007669"/>
    <property type="project" value="TreeGrafter"/>
</dbReference>
<evidence type="ECO:0000259" key="11">
    <source>
        <dbReference type="SMART" id="SM00990"/>
    </source>
</evidence>
<dbReference type="Gene3D" id="3.40.1350.10">
    <property type="match status" value="1"/>
</dbReference>
<evidence type="ECO:0000256" key="4">
    <source>
        <dbReference type="ARBA" id="ARBA00005533"/>
    </source>
</evidence>
<keyword evidence="8" id="KW-0378">Hydrolase</keyword>
<keyword evidence="6" id="KW-0540">Nuclease</keyword>
<keyword evidence="10" id="KW-0464">Manganese</keyword>
<evidence type="ECO:0000256" key="3">
    <source>
        <dbReference type="ARBA" id="ARBA00001946"/>
    </source>
</evidence>
<evidence type="ECO:0000256" key="6">
    <source>
        <dbReference type="ARBA" id="ARBA00022722"/>
    </source>
</evidence>
<dbReference type="EMBL" id="PKLZ01000001">
    <property type="protein sequence ID" value="PLW84261.1"/>
    <property type="molecule type" value="Genomic_DNA"/>
</dbReference>
<comment type="similarity">
    <text evidence="4">Belongs to the FAN1 family.</text>
</comment>
<name>A0A2N5Y786_9GAMM</name>
<comment type="cofactor">
    <cofactor evidence="3">
        <name>Mg(2+)</name>
        <dbReference type="ChEBI" id="CHEBI:18420"/>
    </cofactor>
</comment>
<keyword evidence="7" id="KW-0479">Metal-binding</keyword>
<keyword evidence="9" id="KW-0460">Magnesium</keyword>
<dbReference type="GO" id="GO:0004528">
    <property type="term" value="F:phosphodiesterase I activity"/>
    <property type="evidence" value="ECO:0007669"/>
    <property type="project" value="UniProtKB-EC"/>
</dbReference>
<evidence type="ECO:0000256" key="8">
    <source>
        <dbReference type="ARBA" id="ARBA00022801"/>
    </source>
</evidence>
<organism evidence="12 13">
    <name type="scientific">Kineobactrum sediminis</name>
    <dbReference type="NCBI Taxonomy" id="1905677"/>
    <lineage>
        <taxon>Bacteria</taxon>
        <taxon>Pseudomonadati</taxon>
        <taxon>Pseudomonadota</taxon>
        <taxon>Gammaproteobacteria</taxon>
        <taxon>Cellvibrionales</taxon>
        <taxon>Halieaceae</taxon>
        <taxon>Kineobactrum</taxon>
    </lineage>
</organism>
<comment type="cofactor">
    <cofactor evidence="2">
        <name>Mn(2+)</name>
        <dbReference type="ChEBI" id="CHEBI:29035"/>
    </cofactor>
</comment>
<dbReference type="InterPro" id="IPR049125">
    <property type="entry name" value="FAN1-like_WH"/>
</dbReference>
<evidence type="ECO:0000256" key="2">
    <source>
        <dbReference type="ARBA" id="ARBA00001936"/>
    </source>
</evidence>
<comment type="caution">
    <text evidence="12">The sequence shown here is derived from an EMBL/GenBank/DDBJ whole genome shotgun (WGS) entry which is preliminary data.</text>
</comment>
<dbReference type="Pfam" id="PF21315">
    <property type="entry name" value="FAN1_HTH"/>
    <property type="match status" value="1"/>
</dbReference>
<dbReference type="Proteomes" id="UP000234845">
    <property type="component" value="Unassembled WGS sequence"/>
</dbReference>
<evidence type="ECO:0000313" key="13">
    <source>
        <dbReference type="Proteomes" id="UP000234845"/>
    </source>
</evidence>
<feature type="domain" description="VRR-NUC" evidence="11">
    <location>
        <begin position="445"/>
        <end position="555"/>
    </location>
</feature>
<accession>A0A2N5Y786</accession>
<dbReference type="SMART" id="SM00990">
    <property type="entry name" value="VRR_NUC"/>
    <property type="match status" value="1"/>
</dbReference>